<evidence type="ECO:0000313" key="1">
    <source>
        <dbReference type="EMBL" id="PWA20217.1"/>
    </source>
</evidence>
<proteinExistence type="predicted"/>
<sequence>MSLTHCLILSIAWQKRMEGTTASLSQQSEKSPAEFRGFKSLLAMSGALPDTKKLTQKAAEHRSQPYTHTNPLTQRELPITHTFDKLAPAALRIKTMETHSVQEQPEEEILVRAAEQGPAFYDCIITCY</sequence>
<gene>
    <name evidence="1" type="ORF">CCH79_00003820</name>
</gene>
<evidence type="ECO:0000313" key="2">
    <source>
        <dbReference type="Proteomes" id="UP000250572"/>
    </source>
</evidence>
<accession>A0A315V9Y9</accession>
<comment type="caution">
    <text evidence="1">The sequence shown here is derived from an EMBL/GenBank/DDBJ whole genome shotgun (WGS) entry which is preliminary data.</text>
</comment>
<protein>
    <submittedName>
        <fullName evidence="1">Uncharacterized protein</fullName>
    </submittedName>
</protein>
<keyword evidence="2" id="KW-1185">Reference proteome</keyword>
<name>A0A315V9Y9_GAMAF</name>
<reference evidence="1 2" key="1">
    <citation type="journal article" date="2018" name="G3 (Bethesda)">
        <title>A High-Quality Reference Genome for the Invasive Mosquitofish Gambusia affinis Using a Chicago Library.</title>
        <authorList>
            <person name="Hoffberg S.L."/>
            <person name="Troendle N.J."/>
            <person name="Glenn T.C."/>
            <person name="Mahmud O."/>
            <person name="Louha S."/>
            <person name="Chalopin D."/>
            <person name="Bennetzen J.L."/>
            <person name="Mauricio R."/>
        </authorList>
    </citation>
    <scope>NUCLEOTIDE SEQUENCE [LARGE SCALE GENOMIC DNA]</scope>
    <source>
        <strain evidence="1">NE01/NJP1002.9</strain>
        <tissue evidence="1">Muscle</tissue>
    </source>
</reference>
<dbReference type="EMBL" id="NHOQ01001971">
    <property type="protein sequence ID" value="PWA20217.1"/>
    <property type="molecule type" value="Genomic_DNA"/>
</dbReference>
<dbReference type="AlphaFoldDB" id="A0A315V9Y9"/>
<organism evidence="1 2">
    <name type="scientific">Gambusia affinis</name>
    <name type="common">Western mosquitofish</name>
    <name type="synonym">Heterandria affinis</name>
    <dbReference type="NCBI Taxonomy" id="33528"/>
    <lineage>
        <taxon>Eukaryota</taxon>
        <taxon>Metazoa</taxon>
        <taxon>Chordata</taxon>
        <taxon>Craniata</taxon>
        <taxon>Vertebrata</taxon>
        <taxon>Euteleostomi</taxon>
        <taxon>Actinopterygii</taxon>
        <taxon>Neopterygii</taxon>
        <taxon>Teleostei</taxon>
        <taxon>Neoteleostei</taxon>
        <taxon>Acanthomorphata</taxon>
        <taxon>Ovalentaria</taxon>
        <taxon>Atherinomorphae</taxon>
        <taxon>Cyprinodontiformes</taxon>
        <taxon>Poeciliidae</taxon>
        <taxon>Poeciliinae</taxon>
        <taxon>Gambusia</taxon>
    </lineage>
</organism>
<dbReference type="Proteomes" id="UP000250572">
    <property type="component" value="Unassembled WGS sequence"/>
</dbReference>